<evidence type="ECO:0000313" key="2">
    <source>
        <dbReference type="EMBL" id="GES02412.1"/>
    </source>
</evidence>
<dbReference type="Gene3D" id="1.25.40.10">
    <property type="entry name" value="Tetratricopeptide repeat domain"/>
    <property type="match status" value="1"/>
</dbReference>
<dbReference type="RefSeq" id="WP_155338640.1">
    <property type="nucleotide sequence ID" value="NZ_BAAABN010000060.1"/>
</dbReference>
<evidence type="ECO:0000313" key="3">
    <source>
        <dbReference type="Proteomes" id="UP000334990"/>
    </source>
</evidence>
<dbReference type="SUPFAM" id="SSF48452">
    <property type="entry name" value="TPR-like"/>
    <property type="match status" value="1"/>
</dbReference>
<keyword evidence="1" id="KW-0802">TPR repeat</keyword>
<name>A0A5M3W315_9ACTN</name>
<sequence length="170" mass="18448">MDEVAAMPAYARIAHYQLVEHPAIRRGALGDEVDARTLSHVLALLCMAYADEERYEEAIAAGERALRIAPQDDALRGPVLLNLGVAHSRSGDLVAGLACHRRSWAHARRAGDLGTLLKAGGNSLLALESGHPLGEPELAFLTECLPVFEELERRPEMARAALLLEKARRG</sequence>
<evidence type="ECO:0000256" key="1">
    <source>
        <dbReference type="PROSITE-ProRule" id="PRU00339"/>
    </source>
</evidence>
<feature type="repeat" description="TPR" evidence="1">
    <location>
        <begin position="39"/>
        <end position="72"/>
    </location>
</feature>
<keyword evidence="3" id="KW-1185">Reference proteome</keyword>
<dbReference type="InterPro" id="IPR011990">
    <property type="entry name" value="TPR-like_helical_dom_sf"/>
</dbReference>
<dbReference type="EMBL" id="BLAD01000058">
    <property type="protein sequence ID" value="GES02412.1"/>
    <property type="molecule type" value="Genomic_DNA"/>
</dbReference>
<comment type="caution">
    <text evidence="2">The sequence shown here is derived from an EMBL/GenBank/DDBJ whole genome shotgun (WGS) entry which is preliminary data.</text>
</comment>
<gene>
    <name evidence="2" type="ORF">Acor_44780</name>
</gene>
<accession>A0A5M3W315</accession>
<reference evidence="2 3" key="1">
    <citation type="submission" date="2019-10" db="EMBL/GenBank/DDBJ databases">
        <title>Whole genome shotgun sequence of Acrocarpospora corrugata NBRC 13972.</title>
        <authorList>
            <person name="Ichikawa N."/>
            <person name="Kimura A."/>
            <person name="Kitahashi Y."/>
            <person name="Komaki H."/>
            <person name="Oguchi A."/>
        </authorList>
    </citation>
    <scope>NUCLEOTIDE SEQUENCE [LARGE SCALE GENOMIC DNA]</scope>
    <source>
        <strain evidence="2 3">NBRC 13972</strain>
    </source>
</reference>
<dbReference type="InterPro" id="IPR019734">
    <property type="entry name" value="TPR_rpt"/>
</dbReference>
<dbReference type="AlphaFoldDB" id="A0A5M3W315"/>
<organism evidence="2 3">
    <name type="scientific">Acrocarpospora corrugata</name>
    <dbReference type="NCBI Taxonomy" id="35763"/>
    <lineage>
        <taxon>Bacteria</taxon>
        <taxon>Bacillati</taxon>
        <taxon>Actinomycetota</taxon>
        <taxon>Actinomycetes</taxon>
        <taxon>Streptosporangiales</taxon>
        <taxon>Streptosporangiaceae</taxon>
        <taxon>Acrocarpospora</taxon>
    </lineage>
</organism>
<dbReference type="PROSITE" id="PS50005">
    <property type="entry name" value="TPR"/>
    <property type="match status" value="1"/>
</dbReference>
<proteinExistence type="predicted"/>
<dbReference type="OrthoDB" id="4139162at2"/>
<protein>
    <submittedName>
        <fullName evidence="2">Uncharacterized protein</fullName>
    </submittedName>
</protein>
<dbReference type="Proteomes" id="UP000334990">
    <property type="component" value="Unassembled WGS sequence"/>
</dbReference>